<comment type="subcellular location">
    <subcellularLocation>
        <location evidence="1">Cell membrane</location>
        <topology evidence="1">Multi-pass membrane protein</topology>
    </subcellularLocation>
</comment>
<keyword evidence="2" id="KW-0813">Transport</keyword>
<evidence type="ECO:0000256" key="7">
    <source>
        <dbReference type="SAM" id="Phobius"/>
    </source>
</evidence>
<reference evidence="10" key="1">
    <citation type="journal article" date="2019" name="Int. J. Syst. Evol. Microbiol.">
        <title>The Global Catalogue of Microorganisms (GCM) 10K type strain sequencing project: providing services to taxonomists for standard genome sequencing and annotation.</title>
        <authorList>
            <consortium name="The Broad Institute Genomics Platform"/>
            <consortium name="The Broad Institute Genome Sequencing Center for Infectious Disease"/>
            <person name="Wu L."/>
            <person name="Ma J."/>
        </authorList>
    </citation>
    <scope>NUCLEOTIDE SEQUENCE [LARGE SCALE GENOMIC DNA]</scope>
    <source>
        <strain evidence="10">NCAIM B.02333</strain>
    </source>
</reference>
<dbReference type="Gene3D" id="1.20.1250.20">
    <property type="entry name" value="MFS general substrate transporter like domains"/>
    <property type="match status" value="1"/>
</dbReference>
<gene>
    <name evidence="9" type="ORF">ACFOLH_15375</name>
</gene>
<dbReference type="EMBL" id="JBHRWW010000012">
    <property type="protein sequence ID" value="MFC3689728.1"/>
    <property type="molecule type" value="Genomic_DNA"/>
</dbReference>
<dbReference type="Proteomes" id="UP001595685">
    <property type="component" value="Unassembled WGS sequence"/>
</dbReference>
<evidence type="ECO:0000256" key="2">
    <source>
        <dbReference type="ARBA" id="ARBA00022448"/>
    </source>
</evidence>
<evidence type="ECO:0000313" key="9">
    <source>
        <dbReference type="EMBL" id="MFC3689728.1"/>
    </source>
</evidence>
<keyword evidence="4 7" id="KW-0812">Transmembrane</keyword>
<dbReference type="NCBIfam" id="TIGR00711">
    <property type="entry name" value="efflux_EmrB"/>
    <property type="match status" value="1"/>
</dbReference>
<evidence type="ECO:0000256" key="3">
    <source>
        <dbReference type="ARBA" id="ARBA00022475"/>
    </source>
</evidence>
<feature type="transmembrane region" description="Helical" evidence="7">
    <location>
        <begin position="451"/>
        <end position="473"/>
    </location>
</feature>
<feature type="transmembrane region" description="Helical" evidence="7">
    <location>
        <begin position="152"/>
        <end position="175"/>
    </location>
</feature>
<dbReference type="PANTHER" id="PTHR42718:SF42">
    <property type="entry name" value="EXPORT PROTEIN"/>
    <property type="match status" value="1"/>
</dbReference>
<comment type="caution">
    <text evidence="9">The sequence shown here is derived from an EMBL/GenBank/DDBJ whole genome shotgun (WGS) entry which is preliminary data.</text>
</comment>
<evidence type="ECO:0000256" key="4">
    <source>
        <dbReference type="ARBA" id="ARBA00022692"/>
    </source>
</evidence>
<feature type="transmembrane region" description="Helical" evidence="7">
    <location>
        <begin position="374"/>
        <end position="397"/>
    </location>
</feature>
<dbReference type="RefSeq" id="WP_340294197.1">
    <property type="nucleotide sequence ID" value="NZ_JBBEOI010000143.1"/>
</dbReference>
<feature type="transmembrane region" description="Helical" evidence="7">
    <location>
        <begin position="119"/>
        <end position="140"/>
    </location>
</feature>
<feature type="transmembrane region" description="Helical" evidence="7">
    <location>
        <begin position="181"/>
        <end position="201"/>
    </location>
</feature>
<dbReference type="Gene3D" id="1.20.1720.10">
    <property type="entry name" value="Multidrug resistance protein D"/>
    <property type="match status" value="1"/>
</dbReference>
<organism evidence="9 10">
    <name type="scientific">Aquipuribacter hungaricus</name>
    <dbReference type="NCBI Taxonomy" id="545624"/>
    <lineage>
        <taxon>Bacteria</taxon>
        <taxon>Bacillati</taxon>
        <taxon>Actinomycetota</taxon>
        <taxon>Actinomycetes</taxon>
        <taxon>Micrococcales</taxon>
        <taxon>Intrasporangiaceae</taxon>
        <taxon>Aquipuribacter</taxon>
    </lineage>
</organism>
<dbReference type="CDD" id="cd17321">
    <property type="entry name" value="MFS_MMR_MDR_like"/>
    <property type="match status" value="1"/>
</dbReference>
<feature type="transmembrane region" description="Helical" evidence="7">
    <location>
        <begin position="313"/>
        <end position="334"/>
    </location>
</feature>
<dbReference type="PROSITE" id="PS50850">
    <property type="entry name" value="MFS"/>
    <property type="match status" value="1"/>
</dbReference>
<keyword evidence="5 7" id="KW-1133">Transmembrane helix</keyword>
<feature type="transmembrane region" description="Helical" evidence="7">
    <location>
        <begin position="418"/>
        <end position="439"/>
    </location>
</feature>
<dbReference type="PRINTS" id="PR01036">
    <property type="entry name" value="TCRTETB"/>
</dbReference>
<feature type="transmembrane region" description="Helical" evidence="7">
    <location>
        <begin position="346"/>
        <end position="368"/>
    </location>
</feature>
<dbReference type="PANTHER" id="PTHR42718">
    <property type="entry name" value="MAJOR FACILITATOR SUPERFAMILY MULTIDRUG TRANSPORTER MFSC"/>
    <property type="match status" value="1"/>
</dbReference>
<dbReference type="Pfam" id="PF07690">
    <property type="entry name" value="MFS_1"/>
    <property type="match status" value="1"/>
</dbReference>
<dbReference type="InterPro" id="IPR020846">
    <property type="entry name" value="MFS_dom"/>
</dbReference>
<feature type="transmembrane region" description="Helical" evidence="7">
    <location>
        <begin position="246"/>
        <end position="265"/>
    </location>
</feature>
<keyword evidence="10" id="KW-1185">Reference proteome</keyword>
<feature type="transmembrane region" description="Helical" evidence="7">
    <location>
        <begin position="94"/>
        <end position="113"/>
    </location>
</feature>
<protein>
    <submittedName>
        <fullName evidence="9">MFS transporter</fullName>
    </submittedName>
</protein>
<evidence type="ECO:0000259" key="8">
    <source>
        <dbReference type="PROSITE" id="PS50850"/>
    </source>
</evidence>
<keyword evidence="3" id="KW-1003">Cell membrane</keyword>
<dbReference type="InterPro" id="IPR004638">
    <property type="entry name" value="EmrB-like"/>
</dbReference>
<evidence type="ECO:0000313" key="10">
    <source>
        <dbReference type="Proteomes" id="UP001595685"/>
    </source>
</evidence>
<feature type="domain" description="Major facilitator superfamily (MFS) profile" evidence="8">
    <location>
        <begin position="28"/>
        <end position="478"/>
    </location>
</feature>
<dbReference type="InterPro" id="IPR036259">
    <property type="entry name" value="MFS_trans_sf"/>
</dbReference>
<feature type="transmembrane region" description="Helical" evidence="7">
    <location>
        <begin position="28"/>
        <end position="50"/>
    </location>
</feature>
<dbReference type="InterPro" id="IPR011701">
    <property type="entry name" value="MFS"/>
</dbReference>
<proteinExistence type="predicted"/>
<evidence type="ECO:0000256" key="1">
    <source>
        <dbReference type="ARBA" id="ARBA00004651"/>
    </source>
</evidence>
<dbReference type="SUPFAM" id="SSF103473">
    <property type="entry name" value="MFS general substrate transporter"/>
    <property type="match status" value="1"/>
</dbReference>
<keyword evidence="6 7" id="KW-0472">Membrane</keyword>
<name>A0ABV7WMF5_9MICO</name>
<evidence type="ECO:0000256" key="5">
    <source>
        <dbReference type="ARBA" id="ARBA00022989"/>
    </source>
</evidence>
<feature type="transmembrane region" description="Helical" evidence="7">
    <location>
        <begin position="213"/>
        <end position="234"/>
    </location>
</feature>
<feature type="transmembrane region" description="Helical" evidence="7">
    <location>
        <begin position="286"/>
        <end position="307"/>
    </location>
</feature>
<evidence type="ECO:0000256" key="6">
    <source>
        <dbReference type="ARBA" id="ARBA00023136"/>
    </source>
</evidence>
<sequence length="498" mass="49910">MTTTQPGSRPLDAAAGTVVYGSARGTGLLAAVVLGSGIAFLDSTVVNVALPTIGRDLGASFAQLQWVVTGYTLALAAFILVGGSLGDRLGRRRVYVWGIAGFAVTSLLCALAPTADALVAARVLQGVAGALLTPGSLAVIQSSFRPQDRGRAIGTWAGVGAVAPALGPPLGGWLAEVDWRLVFLVNLPLAALALVLTVRFVPESRDATSDGPLDVAGAVLGVLALGGLTAALVGTGGGEGGAVLQAVVPAGAVVAVVAGAGFVWWERRARRPMVPPSLWSSRTFTVANLLTLAVYAALSGLFFFLALQLQTSLGYRPVLAGAAALPSSVLLLLLSSRAGDLATRTGPRLLLLVGPLVAAVGVALLAPLSAGDSYLLHVLPGVLLFGLGLALLVAPLTTTVLAAAPDRLTGTASGVNNAVSRAGGLVAVAALPSLVGLGAQEYADADALTDGYRAAMLVCAGLLVLGGLSALALPRRYADCAPRDERTDGRTGAGTPAP</sequence>
<feature type="transmembrane region" description="Helical" evidence="7">
    <location>
        <begin position="62"/>
        <end position="82"/>
    </location>
</feature>
<accession>A0ABV7WMF5</accession>